<keyword evidence="4 7" id="KW-0808">Transferase</keyword>
<name>A0A1Q3FDU8_CULTA</name>
<accession>A0A1Q3FDU8</accession>
<evidence type="ECO:0000256" key="2">
    <source>
        <dbReference type="ARBA" id="ARBA00005891"/>
    </source>
</evidence>
<comment type="similarity">
    <text evidence="2 7">Belongs to the NDUFAF7 family.</text>
</comment>
<dbReference type="GO" id="GO:0032981">
    <property type="term" value="P:mitochondrial respiratory chain complex I assembly"/>
    <property type="evidence" value="ECO:0007669"/>
    <property type="project" value="TreeGrafter"/>
</dbReference>
<comment type="catalytic activity">
    <reaction evidence="6 7">
        <text>L-arginyl-[protein] + 2 S-adenosyl-L-methionine = N(omega),N(omega)'-dimethyl-L-arginyl-[protein] + 2 S-adenosyl-L-homocysteine + 2 H(+)</text>
        <dbReference type="Rhea" id="RHEA:48108"/>
        <dbReference type="Rhea" id="RHEA-COMP:10532"/>
        <dbReference type="Rhea" id="RHEA-COMP:11992"/>
        <dbReference type="ChEBI" id="CHEBI:15378"/>
        <dbReference type="ChEBI" id="CHEBI:29965"/>
        <dbReference type="ChEBI" id="CHEBI:57856"/>
        <dbReference type="ChEBI" id="CHEBI:59789"/>
        <dbReference type="ChEBI" id="CHEBI:88221"/>
        <dbReference type="EC" id="2.1.1.320"/>
    </reaction>
</comment>
<comment type="subcellular location">
    <subcellularLocation>
        <location evidence="1 7">Mitochondrion</location>
    </subcellularLocation>
</comment>
<dbReference type="EMBL" id="GFDL01009310">
    <property type="protein sequence ID" value="JAV25735.1"/>
    <property type="molecule type" value="Transcribed_RNA"/>
</dbReference>
<dbReference type="InterPro" id="IPR038375">
    <property type="entry name" value="NDUFAF7_sf"/>
</dbReference>
<evidence type="ECO:0000256" key="3">
    <source>
        <dbReference type="ARBA" id="ARBA00022603"/>
    </source>
</evidence>
<dbReference type="SUPFAM" id="SSF53335">
    <property type="entry name" value="S-adenosyl-L-methionine-dependent methyltransferases"/>
    <property type="match status" value="1"/>
</dbReference>
<sequence length="428" mass="48676">MNLSASRLILSQIRNYCYKPVRRVPLPPASKLAPTKPDNIDNFSLKNEFKSRILATGPIPVAAYMKQVLTNPAAGYYMSEADVFGRKGDFVTSPEIGQIFGEMVAAWCLNQWSKFGSPAPYQLIELGPGKGTMMRDVLRVFRRFEASNGLSVHLVEMSEHFSKVQAELLCRSSEECAEKAYYRAGVTRAGTKVFWYRHLEDVPAGFSIVLAHEFFDALPIHKFQKQDQVWKEVLVDIDSEREDKLRFVLSKAETPMLRLFLNNYPELVKDREHIEISFDSESIVRQIAQRFNTSGGFALVVDYGHSGEKGDTFRAFKNHKLHDPLEEPGSADLTADVDFSLLNRFCENTEQIFTIGPIDQGSFLEMAGAKDRLEVLLENAKSEEEKHRLSDGYKMLTDRDQMGSRFKFFALFPKELESFFKSKTQAQG</sequence>
<dbReference type="InterPro" id="IPR003788">
    <property type="entry name" value="NDUFAF7"/>
</dbReference>
<evidence type="ECO:0000256" key="6">
    <source>
        <dbReference type="ARBA" id="ARBA00048612"/>
    </source>
</evidence>
<reference evidence="8" key="1">
    <citation type="submission" date="2017-01" db="EMBL/GenBank/DDBJ databases">
        <title>A deep insight into the sialotranscriptome of adult male and female Cluex tarsalis mosquitoes.</title>
        <authorList>
            <person name="Ribeiro J.M."/>
            <person name="Moreira F."/>
            <person name="Bernard K.A."/>
            <person name="Calvo E."/>
        </authorList>
    </citation>
    <scope>NUCLEOTIDE SEQUENCE</scope>
    <source>
        <strain evidence="8">Kern County</strain>
        <tissue evidence="8">Salivary glands</tissue>
    </source>
</reference>
<organism evidence="8">
    <name type="scientific">Culex tarsalis</name>
    <name type="common">Encephalitis mosquito</name>
    <dbReference type="NCBI Taxonomy" id="7177"/>
    <lineage>
        <taxon>Eukaryota</taxon>
        <taxon>Metazoa</taxon>
        <taxon>Ecdysozoa</taxon>
        <taxon>Arthropoda</taxon>
        <taxon>Hexapoda</taxon>
        <taxon>Insecta</taxon>
        <taxon>Pterygota</taxon>
        <taxon>Neoptera</taxon>
        <taxon>Endopterygota</taxon>
        <taxon>Diptera</taxon>
        <taxon>Nematocera</taxon>
        <taxon>Culicoidea</taxon>
        <taxon>Culicidae</taxon>
        <taxon>Culicinae</taxon>
        <taxon>Culicini</taxon>
        <taxon>Culex</taxon>
        <taxon>Culex</taxon>
    </lineage>
</organism>
<evidence type="ECO:0000256" key="5">
    <source>
        <dbReference type="ARBA" id="ARBA00023128"/>
    </source>
</evidence>
<protein>
    <recommendedName>
        <fullName evidence="7">Protein arginine methyltransferase NDUFAF7</fullName>
        <ecNumber evidence="7">2.1.1.320</ecNumber>
    </recommendedName>
</protein>
<keyword evidence="5 7" id="KW-0496">Mitochondrion</keyword>
<dbReference type="EC" id="2.1.1.320" evidence="7"/>
<dbReference type="GO" id="GO:0005739">
    <property type="term" value="C:mitochondrion"/>
    <property type="evidence" value="ECO:0007669"/>
    <property type="project" value="UniProtKB-SubCell"/>
</dbReference>
<dbReference type="PANTHER" id="PTHR12049:SF7">
    <property type="entry name" value="PROTEIN ARGININE METHYLTRANSFERASE NDUFAF7, MITOCHONDRIAL"/>
    <property type="match status" value="1"/>
</dbReference>
<comment type="function">
    <text evidence="7">Arginine methyltransferase involved in the assembly or stability of mitochondrial NADH:ubiquinone oxidoreductase complex (complex I).</text>
</comment>
<proteinExistence type="inferred from homology"/>
<dbReference type="AlphaFoldDB" id="A0A1Q3FDU8"/>
<evidence type="ECO:0000313" key="8">
    <source>
        <dbReference type="EMBL" id="JAV25735.1"/>
    </source>
</evidence>
<dbReference type="PANTHER" id="PTHR12049">
    <property type="entry name" value="PROTEIN ARGININE METHYLTRANSFERASE NDUFAF7, MITOCHONDRIAL"/>
    <property type="match status" value="1"/>
</dbReference>
<keyword evidence="3 7" id="KW-0489">Methyltransferase</keyword>
<evidence type="ECO:0000256" key="7">
    <source>
        <dbReference type="RuleBase" id="RU364114"/>
    </source>
</evidence>
<evidence type="ECO:0000256" key="4">
    <source>
        <dbReference type="ARBA" id="ARBA00022679"/>
    </source>
</evidence>
<dbReference type="Gene3D" id="3.40.50.12710">
    <property type="match status" value="1"/>
</dbReference>
<dbReference type="InterPro" id="IPR029063">
    <property type="entry name" value="SAM-dependent_MTases_sf"/>
</dbReference>
<dbReference type="Pfam" id="PF02636">
    <property type="entry name" value="Methyltransf_28"/>
    <property type="match status" value="1"/>
</dbReference>
<dbReference type="GO" id="GO:0032259">
    <property type="term" value="P:methylation"/>
    <property type="evidence" value="ECO:0007669"/>
    <property type="project" value="UniProtKB-KW"/>
</dbReference>
<dbReference type="GO" id="GO:0035243">
    <property type="term" value="F:protein-arginine omega-N symmetric methyltransferase activity"/>
    <property type="evidence" value="ECO:0007669"/>
    <property type="project" value="UniProtKB-EC"/>
</dbReference>
<evidence type="ECO:0000256" key="1">
    <source>
        <dbReference type="ARBA" id="ARBA00004173"/>
    </source>
</evidence>